<dbReference type="GO" id="GO:0000155">
    <property type="term" value="F:phosphorelay sensor kinase activity"/>
    <property type="evidence" value="ECO:0007669"/>
    <property type="project" value="InterPro"/>
</dbReference>
<dbReference type="InterPro" id="IPR004358">
    <property type="entry name" value="Sig_transdc_His_kin-like_C"/>
</dbReference>
<dbReference type="CDD" id="cd06225">
    <property type="entry name" value="HAMP"/>
    <property type="match status" value="1"/>
</dbReference>
<dbReference type="RefSeq" id="WP_310408980.1">
    <property type="nucleotide sequence ID" value="NZ_JAVDYC010000001.1"/>
</dbReference>
<evidence type="ECO:0000259" key="14">
    <source>
        <dbReference type="PROSITE" id="PS50885"/>
    </source>
</evidence>
<dbReference type="EMBL" id="JAVDYC010000001">
    <property type="protein sequence ID" value="MDR7320467.1"/>
    <property type="molecule type" value="Genomic_DNA"/>
</dbReference>
<dbReference type="SMART" id="SM00387">
    <property type="entry name" value="HATPase_c"/>
    <property type="match status" value="1"/>
</dbReference>
<evidence type="ECO:0000256" key="9">
    <source>
        <dbReference type="ARBA" id="ARBA00023012"/>
    </source>
</evidence>
<dbReference type="Gene3D" id="1.10.287.130">
    <property type="match status" value="1"/>
</dbReference>
<keyword evidence="5 15" id="KW-0808">Transferase</keyword>
<dbReference type="Proteomes" id="UP001183629">
    <property type="component" value="Unassembled WGS sequence"/>
</dbReference>
<evidence type="ECO:0000256" key="10">
    <source>
        <dbReference type="SAM" id="Coils"/>
    </source>
</evidence>
<dbReference type="GO" id="GO:0005886">
    <property type="term" value="C:plasma membrane"/>
    <property type="evidence" value="ECO:0007669"/>
    <property type="project" value="UniProtKB-SubCell"/>
</dbReference>
<dbReference type="PROSITE" id="PS50109">
    <property type="entry name" value="HIS_KIN"/>
    <property type="match status" value="1"/>
</dbReference>
<dbReference type="InterPro" id="IPR003661">
    <property type="entry name" value="HisK_dim/P_dom"/>
</dbReference>
<evidence type="ECO:0000259" key="13">
    <source>
        <dbReference type="PROSITE" id="PS50109"/>
    </source>
</evidence>
<dbReference type="Pfam" id="PF02518">
    <property type="entry name" value="HATPase_c"/>
    <property type="match status" value="1"/>
</dbReference>
<evidence type="ECO:0000313" key="16">
    <source>
        <dbReference type="Proteomes" id="UP001183629"/>
    </source>
</evidence>
<dbReference type="FunFam" id="3.30.565.10:FF:000006">
    <property type="entry name" value="Sensor histidine kinase WalK"/>
    <property type="match status" value="1"/>
</dbReference>
<dbReference type="PRINTS" id="PR00344">
    <property type="entry name" value="BCTRLSENSOR"/>
</dbReference>
<dbReference type="EC" id="2.7.13.3" evidence="3"/>
<evidence type="ECO:0000256" key="11">
    <source>
        <dbReference type="SAM" id="MobiDB-lite"/>
    </source>
</evidence>
<evidence type="ECO:0000256" key="5">
    <source>
        <dbReference type="ARBA" id="ARBA00022679"/>
    </source>
</evidence>
<dbReference type="Pfam" id="PF00512">
    <property type="entry name" value="HisKA"/>
    <property type="match status" value="1"/>
</dbReference>
<evidence type="ECO:0000256" key="8">
    <source>
        <dbReference type="ARBA" id="ARBA00022989"/>
    </source>
</evidence>
<dbReference type="InterPro" id="IPR036890">
    <property type="entry name" value="HATPase_C_sf"/>
</dbReference>
<evidence type="ECO:0000256" key="1">
    <source>
        <dbReference type="ARBA" id="ARBA00000085"/>
    </source>
</evidence>
<keyword evidence="6 12" id="KW-0812">Transmembrane</keyword>
<evidence type="ECO:0000256" key="4">
    <source>
        <dbReference type="ARBA" id="ARBA00022553"/>
    </source>
</evidence>
<keyword evidence="12" id="KW-0472">Membrane</keyword>
<keyword evidence="8 12" id="KW-1133">Transmembrane helix</keyword>
<comment type="catalytic activity">
    <reaction evidence="1">
        <text>ATP + protein L-histidine = ADP + protein N-phospho-L-histidine.</text>
        <dbReference type="EC" id="2.7.13.3"/>
    </reaction>
</comment>
<name>A0AAE3ZIA3_9ACTN</name>
<dbReference type="InterPro" id="IPR005467">
    <property type="entry name" value="His_kinase_dom"/>
</dbReference>
<dbReference type="InterPro" id="IPR003660">
    <property type="entry name" value="HAMP_dom"/>
</dbReference>
<evidence type="ECO:0000256" key="6">
    <source>
        <dbReference type="ARBA" id="ARBA00022692"/>
    </source>
</evidence>
<dbReference type="PANTHER" id="PTHR43711:SF1">
    <property type="entry name" value="HISTIDINE KINASE 1"/>
    <property type="match status" value="1"/>
</dbReference>
<evidence type="ECO:0000256" key="7">
    <source>
        <dbReference type="ARBA" id="ARBA00022777"/>
    </source>
</evidence>
<proteinExistence type="predicted"/>
<sequence>MGVPLHRSILVRLLATSTLVAVCAVVGTAWLAVQTTTRAIQQQQGRSLAEDQAVYGEVLGFAATHRSWDGVDALLRRLAERTGHRIALHTEDRQPIAESAPGPAPAAGPPTATVDPLRVNGAREIDPRATGPYRLPDDERQRLREQAQAIADCVAELGVPVRTSERPTGRTDLVVPADAVHRLPDRCAPAELEPPTPTEKAALGELATRVLGCLGDDPARPEIDLYISVDFTTDYRTATGRTVAERDIADCVAQGREEQLRPHTAPPALLFITDPAAGTRPEVFSLSRDNLVRITLVTGAVLAVTVAVTVLAGLRLVRPLRALTEAAGAPLSARPMPVTGRDEIGRLATVLNDLADRRERAERQRKEMINDIAHELRNPMTNIRSWLEAAEDGVTPADARLLALLLDETSQLSRILDDLRDLAAADAGTLRIHPEPIRLGDVLGPAADAHRGAAENGGVRLRTGFDPEMTIVADPVRMRQVTGNLLSNAIRHTPPGGTVALRAGPVGTDLVVMVTDTGTGIAPADLPHVFDRFWRADPSRRRGTGGSGLGLAIVRDLVGAHHGSVDAVSALGSGTTVTVRIPIRTA</sequence>
<keyword evidence="4" id="KW-0597">Phosphoprotein</keyword>
<dbReference type="Pfam" id="PF00672">
    <property type="entry name" value="HAMP"/>
    <property type="match status" value="1"/>
</dbReference>
<keyword evidence="7 15" id="KW-0418">Kinase</keyword>
<evidence type="ECO:0000313" key="15">
    <source>
        <dbReference type="EMBL" id="MDR7320467.1"/>
    </source>
</evidence>
<dbReference type="InterPro" id="IPR036097">
    <property type="entry name" value="HisK_dim/P_sf"/>
</dbReference>
<keyword evidence="16" id="KW-1185">Reference proteome</keyword>
<reference evidence="15 16" key="1">
    <citation type="submission" date="2023-07" db="EMBL/GenBank/DDBJ databases">
        <title>Sequencing the genomes of 1000 actinobacteria strains.</title>
        <authorList>
            <person name="Klenk H.-P."/>
        </authorList>
    </citation>
    <scope>NUCLEOTIDE SEQUENCE [LARGE SCALE GENOMIC DNA]</scope>
    <source>
        <strain evidence="15 16">DSM 44711</strain>
    </source>
</reference>
<dbReference type="SMART" id="SM00388">
    <property type="entry name" value="HisKA"/>
    <property type="match status" value="1"/>
</dbReference>
<evidence type="ECO:0000256" key="3">
    <source>
        <dbReference type="ARBA" id="ARBA00012438"/>
    </source>
</evidence>
<dbReference type="SUPFAM" id="SSF47384">
    <property type="entry name" value="Homodimeric domain of signal transducing histidine kinase"/>
    <property type="match status" value="1"/>
</dbReference>
<comment type="subcellular location">
    <subcellularLocation>
        <location evidence="2">Cell membrane</location>
    </subcellularLocation>
</comment>
<dbReference type="AlphaFoldDB" id="A0AAE3ZIA3"/>
<feature type="domain" description="Histidine kinase" evidence="13">
    <location>
        <begin position="371"/>
        <end position="585"/>
    </location>
</feature>
<keyword evidence="9" id="KW-0902">Two-component regulatory system</keyword>
<dbReference type="CDD" id="cd00082">
    <property type="entry name" value="HisKA"/>
    <property type="match status" value="1"/>
</dbReference>
<keyword evidence="10" id="KW-0175">Coiled coil</keyword>
<protein>
    <recommendedName>
        <fullName evidence="3">histidine kinase</fullName>
        <ecNumber evidence="3">2.7.13.3</ecNumber>
    </recommendedName>
</protein>
<feature type="transmembrane region" description="Helical" evidence="12">
    <location>
        <begin position="291"/>
        <end position="314"/>
    </location>
</feature>
<dbReference type="InterPro" id="IPR003594">
    <property type="entry name" value="HATPase_dom"/>
</dbReference>
<feature type="region of interest" description="Disordered" evidence="11">
    <location>
        <begin position="94"/>
        <end position="116"/>
    </location>
</feature>
<dbReference type="SUPFAM" id="SSF55874">
    <property type="entry name" value="ATPase domain of HSP90 chaperone/DNA topoisomerase II/histidine kinase"/>
    <property type="match status" value="1"/>
</dbReference>
<feature type="transmembrane region" description="Helical" evidence="12">
    <location>
        <begin position="9"/>
        <end position="33"/>
    </location>
</feature>
<dbReference type="PANTHER" id="PTHR43711">
    <property type="entry name" value="TWO-COMPONENT HISTIDINE KINASE"/>
    <property type="match status" value="1"/>
</dbReference>
<evidence type="ECO:0000256" key="2">
    <source>
        <dbReference type="ARBA" id="ARBA00004236"/>
    </source>
</evidence>
<dbReference type="InterPro" id="IPR050736">
    <property type="entry name" value="Sensor_HK_Regulatory"/>
</dbReference>
<dbReference type="PROSITE" id="PS50885">
    <property type="entry name" value="HAMP"/>
    <property type="match status" value="1"/>
</dbReference>
<organism evidence="15 16">
    <name type="scientific">Catenuloplanes niger</name>
    <dbReference type="NCBI Taxonomy" id="587534"/>
    <lineage>
        <taxon>Bacteria</taxon>
        <taxon>Bacillati</taxon>
        <taxon>Actinomycetota</taxon>
        <taxon>Actinomycetes</taxon>
        <taxon>Micromonosporales</taxon>
        <taxon>Micromonosporaceae</taxon>
        <taxon>Catenuloplanes</taxon>
    </lineage>
</organism>
<feature type="domain" description="HAMP" evidence="14">
    <location>
        <begin position="314"/>
        <end position="363"/>
    </location>
</feature>
<accession>A0AAE3ZIA3</accession>
<dbReference type="Gene3D" id="3.30.565.10">
    <property type="entry name" value="Histidine kinase-like ATPase, C-terminal domain"/>
    <property type="match status" value="1"/>
</dbReference>
<comment type="caution">
    <text evidence="15">The sequence shown here is derived from an EMBL/GenBank/DDBJ whole genome shotgun (WGS) entry which is preliminary data.</text>
</comment>
<feature type="coiled-coil region" evidence="10">
    <location>
        <begin position="344"/>
        <end position="378"/>
    </location>
</feature>
<dbReference type="Gene3D" id="6.10.340.10">
    <property type="match status" value="1"/>
</dbReference>
<gene>
    <name evidence="15" type="ORF">J2S44_000717</name>
</gene>
<evidence type="ECO:0000256" key="12">
    <source>
        <dbReference type="SAM" id="Phobius"/>
    </source>
</evidence>